<evidence type="ECO:0000313" key="2">
    <source>
        <dbReference type="Proteomes" id="UP001610446"/>
    </source>
</evidence>
<dbReference type="EMBL" id="JBFXLU010000073">
    <property type="protein sequence ID" value="KAL2845300.1"/>
    <property type="molecule type" value="Genomic_DNA"/>
</dbReference>
<keyword evidence="2" id="KW-1185">Reference proteome</keyword>
<comment type="caution">
    <text evidence="1">The sequence shown here is derived from an EMBL/GenBank/DDBJ whole genome shotgun (WGS) entry which is preliminary data.</text>
</comment>
<accession>A0ABR4JZ29</accession>
<dbReference type="Proteomes" id="UP001610446">
    <property type="component" value="Unassembled WGS sequence"/>
</dbReference>
<organism evidence="1 2">
    <name type="scientific">Aspergillus pseudoustus</name>
    <dbReference type="NCBI Taxonomy" id="1810923"/>
    <lineage>
        <taxon>Eukaryota</taxon>
        <taxon>Fungi</taxon>
        <taxon>Dikarya</taxon>
        <taxon>Ascomycota</taxon>
        <taxon>Pezizomycotina</taxon>
        <taxon>Eurotiomycetes</taxon>
        <taxon>Eurotiomycetidae</taxon>
        <taxon>Eurotiales</taxon>
        <taxon>Aspergillaceae</taxon>
        <taxon>Aspergillus</taxon>
        <taxon>Aspergillus subgen. Nidulantes</taxon>
    </lineage>
</organism>
<sequence>MTPLSFEALPPEILAAVCDILASEHLPTLQALSLANKNCCAVANPYRFQNIHLTVVAEDRFIVDIQHWQRVLEKINGFHSVRRLSVDGHPLGPRHQRLKHCGDTNVPHGFQTSFTAEDEWTEFGRQYIDLFLPRAVYIFDDGVEDLNITIPAEFDAWQPFSYFVQKLRGLKNLVWLNISQFPPCLLDVLHRDLPGCRLHIRGFKFDSLYSQSKEPYVIDAHESALATSPSLASVVCTLRGDQSSCVQNEAAIMQMAAGAAPNLADIYIQQSNEFYEIIPIQALPQDLFVGCSKRASILESLRLDDPDSDNIRRWSLHVPFSKLDLLQVETTNNFTVLSTVAEHGFANLQSLILRLNISLDFDGRFDRVVRLDHDASILLSRLPPLKRLLLTCYYTNECVKTALKYHGKTLQKLGVIFLNRDDHFRVRTTPELIDEIRDCCPNLQGLTIRIPRSKGDAAEVRIYRALGNISYLRRLNLELDCSGVWLVWPVSDTASNGSSVDGLDPKAALINAAVDESLVRAILALVAAPGSSLRSLKVKTELGHMPPGLEVIAEMMQSAWEVDRFVGGVFVHRADECKKQREMRMEREDAESRFIETASQQAKPFRDLWPAKGGSWVDDWHSFPLQLD</sequence>
<name>A0ABR4JZ29_9EURO</name>
<reference evidence="1 2" key="1">
    <citation type="submission" date="2024-07" db="EMBL/GenBank/DDBJ databases">
        <title>Section-level genome sequencing and comparative genomics of Aspergillus sections Usti and Cavernicolus.</title>
        <authorList>
            <consortium name="Lawrence Berkeley National Laboratory"/>
            <person name="Nybo J.L."/>
            <person name="Vesth T.C."/>
            <person name="Theobald S."/>
            <person name="Frisvad J.C."/>
            <person name="Larsen T.O."/>
            <person name="Kjaerboelling I."/>
            <person name="Rothschild-Mancinelli K."/>
            <person name="Lyhne E.K."/>
            <person name="Kogle M.E."/>
            <person name="Barry K."/>
            <person name="Clum A."/>
            <person name="Na H."/>
            <person name="Ledsgaard L."/>
            <person name="Lin J."/>
            <person name="Lipzen A."/>
            <person name="Kuo A."/>
            <person name="Riley R."/>
            <person name="Mondo S."/>
            <person name="Labutti K."/>
            <person name="Haridas S."/>
            <person name="Pangalinan J."/>
            <person name="Salamov A.A."/>
            <person name="Simmons B.A."/>
            <person name="Magnuson J.K."/>
            <person name="Chen J."/>
            <person name="Drula E."/>
            <person name="Henrissat B."/>
            <person name="Wiebenga A."/>
            <person name="Lubbers R.J."/>
            <person name="Gomes A.C."/>
            <person name="Makela M.R."/>
            <person name="Stajich J."/>
            <person name="Grigoriev I.V."/>
            <person name="Mortensen U.H."/>
            <person name="De Vries R.P."/>
            <person name="Baker S.E."/>
            <person name="Andersen M.R."/>
        </authorList>
    </citation>
    <scope>NUCLEOTIDE SEQUENCE [LARGE SCALE GENOMIC DNA]</scope>
    <source>
        <strain evidence="1 2">CBS 123904</strain>
    </source>
</reference>
<protein>
    <recommendedName>
        <fullName evidence="3">F-box domain-containing protein</fullName>
    </recommendedName>
</protein>
<gene>
    <name evidence="1" type="ORF">BJY01DRAFT_183388</name>
</gene>
<evidence type="ECO:0008006" key="3">
    <source>
        <dbReference type="Google" id="ProtNLM"/>
    </source>
</evidence>
<proteinExistence type="predicted"/>
<evidence type="ECO:0000313" key="1">
    <source>
        <dbReference type="EMBL" id="KAL2845300.1"/>
    </source>
</evidence>